<evidence type="ECO:0000256" key="4">
    <source>
        <dbReference type="SAM" id="Phobius"/>
    </source>
</evidence>
<proteinExistence type="inferred from homology"/>
<dbReference type="HOGENOM" id="CLU_041844_6_0_1"/>
<dbReference type="STRING" id="1081103.A0A0B2WR48"/>
<name>A0A0B2WR48_METAS</name>
<dbReference type="GO" id="GO:0003841">
    <property type="term" value="F:1-acylglycerol-3-phosphate O-acyltransferase activity"/>
    <property type="evidence" value="ECO:0007669"/>
    <property type="project" value="TreeGrafter"/>
</dbReference>
<sequence>MSQHSSPWTHLRGLIITVPWLLYLLLVDISVSMLLPLAIFAPRWVYHASSYLAFTVWAWIQFVFEALNGAHVEISGDFLPSAESAIVVANHVAWSDFYLIQAVARRSGMLGYCRYFAKSQLKFVPFLGWGLWAMGMPMVSRNWLKDEAELDRVFSGLVSHSFPTWLISFSEATRFTKKKLAESQVWCKKNDRPQPRHLLYPRTKGFISTIRHLRKAPHVKAVYDLTIAYQCGGVFHEAPRMWDTLSVPDLSTKHRFRFHIHVRRFPLETLPESDQGLAQWLEQRWAEKGEWLESLKQAWSATGSS</sequence>
<keyword evidence="4" id="KW-0472">Membrane</keyword>
<evidence type="ECO:0000256" key="3">
    <source>
        <dbReference type="ARBA" id="ARBA00023315"/>
    </source>
</evidence>
<keyword evidence="4" id="KW-0812">Transmembrane</keyword>
<accession>A0A0B2WR48</accession>
<dbReference type="CDD" id="cd07990">
    <property type="entry name" value="LPLAT_LCLAT1-like"/>
    <property type="match status" value="1"/>
</dbReference>
<feature type="transmembrane region" description="Helical" evidence="4">
    <location>
        <begin position="48"/>
        <end position="64"/>
    </location>
</feature>
<dbReference type="RefSeq" id="XP_040679602.1">
    <property type="nucleotide sequence ID" value="XM_040822459.1"/>
</dbReference>
<evidence type="ECO:0000256" key="2">
    <source>
        <dbReference type="ARBA" id="ARBA00022679"/>
    </source>
</evidence>
<keyword evidence="2 6" id="KW-0808">Transferase</keyword>
<dbReference type="GO" id="GO:0012505">
    <property type="term" value="C:endomembrane system"/>
    <property type="evidence" value="ECO:0007669"/>
    <property type="project" value="TreeGrafter"/>
</dbReference>
<dbReference type="Pfam" id="PF01553">
    <property type="entry name" value="Acyltransferase"/>
    <property type="match status" value="1"/>
</dbReference>
<dbReference type="InterPro" id="IPR002123">
    <property type="entry name" value="Plipid/glycerol_acylTrfase"/>
</dbReference>
<dbReference type="AlphaFoldDB" id="A0A0B2WR48"/>
<evidence type="ECO:0000259" key="5">
    <source>
        <dbReference type="SMART" id="SM00563"/>
    </source>
</evidence>
<keyword evidence="3 6" id="KW-0012">Acyltransferase</keyword>
<dbReference type="PANTHER" id="PTHR10983">
    <property type="entry name" value="1-ACYLGLYCEROL-3-PHOSPHATE ACYLTRANSFERASE-RELATED"/>
    <property type="match status" value="1"/>
</dbReference>
<reference evidence="6 7" key="1">
    <citation type="journal article" date="2014" name="Proc. Natl. Acad. Sci. U.S.A.">
        <title>Trajectory and genomic determinants of fungal-pathogen speciation and host adaptation.</title>
        <authorList>
            <person name="Hu X."/>
            <person name="Xiao G."/>
            <person name="Zheng P."/>
            <person name="Shang Y."/>
            <person name="Su Y."/>
            <person name="Zhang X."/>
            <person name="Liu X."/>
            <person name="Zhan S."/>
            <person name="St Leger R.J."/>
            <person name="Wang C."/>
        </authorList>
    </citation>
    <scope>NUCLEOTIDE SEQUENCE [LARGE SCALE GENOMIC DNA]</scope>
    <source>
        <strain evidence="6 7">ARSEF 1941</strain>
    </source>
</reference>
<evidence type="ECO:0000313" key="6">
    <source>
        <dbReference type="EMBL" id="KHN98536.1"/>
    </source>
</evidence>
<keyword evidence="7" id="KW-1185">Reference proteome</keyword>
<evidence type="ECO:0000256" key="1">
    <source>
        <dbReference type="ARBA" id="ARBA00008655"/>
    </source>
</evidence>
<dbReference type="OrthoDB" id="189226at2759"/>
<dbReference type="Proteomes" id="UP000030816">
    <property type="component" value="Unassembled WGS sequence"/>
</dbReference>
<dbReference type="GeneID" id="63738115"/>
<dbReference type="Pfam" id="PF16076">
    <property type="entry name" value="Acyltransf_C"/>
    <property type="match status" value="1"/>
</dbReference>
<organism evidence="6 7">
    <name type="scientific">Metarhizium album (strain ARSEF 1941)</name>
    <dbReference type="NCBI Taxonomy" id="1081103"/>
    <lineage>
        <taxon>Eukaryota</taxon>
        <taxon>Fungi</taxon>
        <taxon>Dikarya</taxon>
        <taxon>Ascomycota</taxon>
        <taxon>Pezizomycotina</taxon>
        <taxon>Sordariomycetes</taxon>
        <taxon>Hypocreomycetidae</taxon>
        <taxon>Hypocreales</taxon>
        <taxon>Clavicipitaceae</taxon>
        <taxon>Metarhizium</taxon>
    </lineage>
</organism>
<protein>
    <submittedName>
        <fullName evidence="6">1-acylglycerol-3-phosphate acyltransferase</fullName>
    </submittedName>
</protein>
<keyword evidence="4" id="KW-1133">Transmembrane helix</keyword>
<feature type="domain" description="Phospholipid/glycerol acyltransferase" evidence="5">
    <location>
        <begin position="85"/>
        <end position="207"/>
    </location>
</feature>
<dbReference type="PANTHER" id="PTHR10983:SF24">
    <property type="entry name" value="1-ACYLGLYCEROL-3-PHOSPHATE O-ACYLTRANSFERASE 3, ISOFORM E-RELATED"/>
    <property type="match status" value="1"/>
</dbReference>
<gene>
    <name evidence="6" type="ORF">MAM_03660</name>
</gene>
<comment type="caution">
    <text evidence="6">The sequence shown here is derived from an EMBL/GenBank/DDBJ whole genome shotgun (WGS) entry which is preliminary data.</text>
</comment>
<dbReference type="SMART" id="SM00563">
    <property type="entry name" value="PlsC"/>
    <property type="match status" value="1"/>
</dbReference>
<evidence type="ECO:0000313" key="7">
    <source>
        <dbReference type="Proteomes" id="UP000030816"/>
    </source>
</evidence>
<dbReference type="SUPFAM" id="SSF69593">
    <property type="entry name" value="Glycerol-3-phosphate (1)-acyltransferase"/>
    <property type="match status" value="1"/>
</dbReference>
<dbReference type="InterPro" id="IPR032098">
    <property type="entry name" value="Acyltransf_C"/>
</dbReference>
<dbReference type="EMBL" id="AZHE01000007">
    <property type="protein sequence ID" value="KHN98536.1"/>
    <property type="molecule type" value="Genomic_DNA"/>
</dbReference>
<comment type="similarity">
    <text evidence="1">Belongs to the 1-acyl-sn-glycerol-3-phosphate acyltransferase family.</text>
</comment>
<feature type="transmembrane region" description="Helical" evidence="4">
    <location>
        <begin position="20"/>
        <end position="41"/>
    </location>
</feature>